<dbReference type="AlphaFoldDB" id="A0A7U4TIB7"/>
<reference evidence="1 2" key="1">
    <citation type="submission" date="2015-10" db="EMBL/GenBank/DDBJ databases">
        <title>Candidatus Desulfofervidus auxilii, a hydrogenotrophic sulfate-reducing bacterium involved in the thermophilic anaerobic oxidation of methane.</title>
        <authorList>
            <person name="Krukenberg V."/>
            <person name="Richter M."/>
            <person name="Wegener G."/>
        </authorList>
    </citation>
    <scope>NUCLEOTIDE SEQUENCE [LARGE SCALE GENOMIC DNA]</scope>
    <source>
        <strain evidence="1 2">HS1</strain>
    </source>
</reference>
<name>A0A7U4TIB7_DESA2</name>
<dbReference type="EMBL" id="CP013015">
    <property type="protein sequence ID" value="AMM41088.1"/>
    <property type="molecule type" value="Genomic_DNA"/>
</dbReference>
<evidence type="ECO:0000313" key="1">
    <source>
        <dbReference type="EMBL" id="AMM41088.1"/>
    </source>
</evidence>
<evidence type="ECO:0000313" key="2">
    <source>
        <dbReference type="Proteomes" id="UP000070560"/>
    </source>
</evidence>
<protein>
    <submittedName>
        <fullName evidence="1">Uncharacterized protein</fullName>
    </submittedName>
</protein>
<gene>
    <name evidence="1" type="ORF">HS1_001284</name>
</gene>
<dbReference type="Proteomes" id="UP000070560">
    <property type="component" value="Chromosome"/>
</dbReference>
<organism evidence="1 2">
    <name type="scientific">Desulfofervidus auxilii</name>
    <dbReference type="NCBI Taxonomy" id="1621989"/>
    <lineage>
        <taxon>Bacteria</taxon>
        <taxon>Pseudomonadati</taxon>
        <taxon>Thermodesulfobacteriota</taxon>
        <taxon>Candidatus Desulfofervidia</taxon>
        <taxon>Candidatus Desulfofervidales</taxon>
        <taxon>Candidatus Desulfofervidaceae</taxon>
        <taxon>Candidatus Desulfofervidus</taxon>
    </lineage>
</organism>
<keyword evidence="2" id="KW-1185">Reference proteome</keyword>
<dbReference type="KEGG" id="daw:HS1_001284"/>
<sequence>MRQLLFDEISPSDIKKIKHYLATHAETAPLSGIYWISLPEELWDETQSAHKSCQPFYFAIEVGRSYFRVEWLIRSRQRLRCECVKYANPSQLNFILDFTDKLLKNLKIRT</sequence>
<dbReference type="RefSeq" id="WP_066062560.1">
    <property type="nucleotide sequence ID" value="NZ_CP013015.1"/>
</dbReference>
<accession>A0A7U4TIB7</accession>
<proteinExistence type="predicted"/>